<organism evidence="2 3">
    <name type="scientific">Filibacter tadaridae</name>
    <dbReference type="NCBI Taxonomy" id="2483811"/>
    <lineage>
        <taxon>Bacteria</taxon>
        <taxon>Bacillati</taxon>
        <taxon>Bacillota</taxon>
        <taxon>Bacilli</taxon>
        <taxon>Bacillales</taxon>
        <taxon>Caryophanaceae</taxon>
        <taxon>Filibacter</taxon>
    </lineage>
</organism>
<evidence type="ECO:0000259" key="1">
    <source>
        <dbReference type="Pfam" id="PF13304"/>
    </source>
</evidence>
<dbReference type="AlphaFoldDB" id="A0A3P5WN72"/>
<dbReference type="EMBL" id="UXAV01000031">
    <property type="protein sequence ID" value="VDC24933.1"/>
    <property type="molecule type" value="Genomic_DNA"/>
</dbReference>
<dbReference type="PANTHER" id="PTHR40396:SF1">
    <property type="entry name" value="ATPASE AAA-TYPE CORE DOMAIN-CONTAINING PROTEIN"/>
    <property type="match status" value="1"/>
</dbReference>
<dbReference type="GO" id="GO:0016887">
    <property type="term" value="F:ATP hydrolysis activity"/>
    <property type="evidence" value="ECO:0007669"/>
    <property type="project" value="InterPro"/>
</dbReference>
<sequence>MEPIVRVLEVTLQNFKNVGHGIVTFPSAKKMTTEKADILGIYGQNGSGKTTIVEAFAMLKTLLDGAGFPNEFNHLISSGKDESVLTFAFLYEEDKEKMYLEYKTAFENKRNKIVLKNESVKFKKVKKGSRIKDLIGYESDKNFDFMTVRNPASIKEIEATVGLKVSKSLAERERTSFLFREDTLEILSQNNLDDEFKYLQALKSSFGKNLHILTNQNSGLIYANIVLPIAFQMESSNFEAGGTVPLRFDEARVIPKDLYVIANDVFQQINIVLKKVIPGLTVELNNLGNETDSNGREGVRVELLSNRNGMKLPFWCESDGIKKLFSILSTLVTMYNKSNSCIVIDELDAGIFEFLLGEIIEVLENYGKGQLLFTSHNLRLLEVLHKESLLFTTINPENRFIKLTGIKKTNNIRDVYIRAVQLGGQTEDIYQETDAYYIRQAFRKAGDVK</sequence>
<dbReference type="Pfam" id="PF13304">
    <property type="entry name" value="AAA_21"/>
    <property type="match status" value="1"/>
</dbReference>
<dbReference type="InterPro" id="IPR027417">
    <property type="entry name" value="P-loop_NTPase"/>
</dbReference>
<evidence type="ECO:0000313" key="3">
    <source>
        <dbReference type="Proteomes" id="UP000270468"/>
    </source>
</evidence>
<dbReference type="InterPro" id="IPR003959">
    <property type="entry name" value="ATPase_AAA_core"/>
</dbReference>
<gene>
    <name evidence="2" type="ORF">FILTAD_01128</name>
</gene>
<dbReference type="OrthoDB" id="9809324at2"/>
<name>A0A3P5WN72_9BACL</name>
<accession>A0A3P5WN72</accession>
<evidence type="ECO:0000313" key="2">
    <source>
        <dbReference type="EMBL" id="VDC24933.1"/>
    </source>
</evidence>
<reference evidence="2 3" key="1">
    <citation type="submission" date="2018-11" db="EMBL/GenBank/DDBJ databases">
        <authorList>
            <person name="Criscuolo A."/>
        </authorList>
    </citation>
    <scope>NUCLEOTIDE SEQUENCE [LARGE SCALE GENOMIC DNA]</scope>
    <source>
        <strain evidence="2">ATB-66</strain>
    </source>
</reference>
<dbReference type="Gene3D" id="3.40.50.300">
    <property type="entry name" value="P-loop containing nucleotide triphosphate hydrolases"/>
    <property type="match status" value="1"/>
</dbReference>
<dbReference type="SUPFAM" id="SSF52540">
    <property type="entry name" value="P-loop containing nucleoside triphosphate hydrolases"/>
    <property type="match status" value="1"/>
</dbReference>
<protein>
    <recommendedName>
        <fullName evidence="1">ATPase AAA-type core domain-containing protein</fullName>
    </recommendedName>
</protein>
<dbReference type="Proteomes" id="UP000270468">
    <property type="component" value="Unassembled WGS sequence"/>
</dbReference>
<dbReference type="GO" id="GO:0005524">
    <property type="term" value="F:ATP binding"/>
    <property type="evidence" value="ECO:0007669"/>
    <property type="project" value="InterPro"/>
</dbReference>
<dbReference type="RefSeq" id="WP_160117571.1">
    <property type="nucleotide sequence ID" value="NZ_CBCRXF010000011.1"/>
</dbReference>
<dbReference type="PANTHER" id="PTHR40396">
    <property type="entry name" value="ATPASE-LIKE PROTEIN"/>
    <property type="match status" value="1"/>
</dbReference>
<feature type="domain" description="ATPase AAA-type core" evidence="1">
    <location>
        <begin position="39"/>
        <end position="382"/>
    </location>
</feature>
<keyword evidence="3" id="KW-1185">Reference proteome</keyword>
<proteinExistence type="predicted"/>